<dbReference type="AlphaFoldDB" id="A0A3B6QBS8"/>
<dbReference type="InterPro" id="IPR038005">
    <property type="entry name" value="RX-like_CC"/>
</dbReference>
<dbReference type="Gramene" id="TraesCS6D02G109900.1">
    <property type="protein sequence ID" value="TraesCS6D02G109900.1"/>
    <property type="gene ID" value="TraesCS6D02G109900"/>
</dbReference>
<dbReference type="PANTHER" id="PTHR19338:SF74">
    <property type="entry name" value="POWDERY MILDEW RESISTANCE PROTEIN 12-LIKE"/>
    <property type="match status" value="1"/>
</dbReference>
<dbReference type="OMA" id="AHERYTY"/>
<evidence type="ECO:0000256" key="5">
    <source>
        <dbReference type="ARBA" id="ARBA00022821"/>
    </source>
</evidence>
<accession>A0A3B6QBS8</accession>
<dbReference type="Gene3D" id="1.20.5.4130">
    <property type="match status" value="1"/>
</dbReference>
<dbReference type="InterPro" id="IPR002182">
    <property type="entry name" value="NB-ARC"/>
</dbReference>
<dbReference type="Gramene" id="TraesCS6D03G0238200.1">
    <property type="protein sequence ID" value="TraesCS6D03G0238200.1.CDS"/>
    <property type="gene ID" value="TraesCS6D03G0238200"/>
</dbReference>
<dbReference type="InterPro" id="IPR027417">
    <property type="entry name" value="P-loop_NTPase"/>
</dbReference>
<reference evidence="8" key="1">
    <citation type="submission" date="2018-08" db="EMBL/GenBank/DDBJ databases">
        <authorList>
            <person name="Rossello M."/>
        </authorList>
    </citation>
    <scope>NUCLEOTIDE SEQUENCE [LARGE SCALE GENOMIC DNA]</scope>
    <source>
        <strain evidence="8">cv. Chinese Spring</strain>
    </source>
</reference>
<dbReference type="Pfam" id="PF00931">
    <property type="entry name" value="NB-ARC"/>
    <property type="match status" value="1"/>
</dbReference>
<dbReference type="Gramene" id="TraesROB_scaffold_033373_01G000200.1">
    <property type="protein sequence ID" value="TraesROB_scaffold_033373_01G000200.1"/>
    <property type="gene ID" value="TraesROB_scaffold_033373_01G000200"/>
</dbReference>
<evidence type="ECO:0000256" key="1">
    <source>
        <dbReference type="ARBA" id="ARBA00008894"/>
    </source>
</evidence>
<protein>
    <recommendedName>
        <fullName evidence="10">Powdery mildew resistance protein 12-like</fullName>
    </recommendedName>
</protein>
<dbReference type="STRING" id="4565.A0A3B6QBS8"/>
<dbReference type="SMR" id="A0A3B6QBS8"/>
<dbReference type="Gramene" id="TraesRN6D0100263400.1">
    <property type="protein sequence ID" value="TraesRN6D0100263400.1"/>
    <property type="gene ID" value="TraesRN6D0100263400"/>
</dbReference>
<dbReference type="Gene3D" id="3.40.50.300">
    <property type="entry name" value="P-loop containing nucleotide triphosphate hydrolases"/>
    <property type="match status" value="1"/>
</dbReference>
<dbReference type="Gramene" id="TraesKAR6D01G0071450.1">
    <property type="protein sequence ID" value="cds.TraesKAR6D01G0071450.1"/>
    <property type="gene ID" value="TraesKAR6D01G0071450"/>
</dbReference>
<evidence type="ECO:0000259" key="7">
    <source>
        <dbReference type="Pfam" id="PF18052"/>
    </source>
</evidence>
<proteinExistence type="inferred from homology"/>
<feature type="domain" description="Disease resistance N-terminal" evidence="7">
    <location>
        <begin position="12"/>
        <end position="98"/>
    </location>
</feature>
<evidence type="ECO:0000313" key="8">
    <source>
        <dbReference type="EnsemblPlants" id="TraesCS6D02G109900.1"/>
    </source>
</evidence>
<evidence type="ECO:0000256" key="4">
    <source>
        <dbReference type="ARBA" id="ARBA00022741"/>
    </source>
</evidence>
<dbReference type="GO" id="GO:0043531">
    <property type="term" value="F:ADP binding"/>
    <property type="evidence" value="ECO:0007669"/>
    <property type="project" value="InterPro"/>
</dbReference>
<keyword evidence="2" id="KW-0433">Leucine-rich repeat</keyword>
<dbReference type="PANTHER" id="PTHR19338">
    <property type="entry name" value="TRANSLOCASE OF INNER MITOCHONDRIAL MEMBRANE 13 HOMOLOG"/>
    <property type="match status" value="1"/>
</dbReference>
<dbReference type="Proteomes" id="UP000019116">
    <property type="component" value="Chromosome 6D"/>
</dbReference>
<keyword evidence="4" id="KW-0547">Nucleotide-binding</keyword>
<feature type="domain" description="NB-ARC" evidence="6">
    <location>
        <begin position="164"/>
        <end position="260"/>
    </location>
</feature>
<dbReference type="EnsemblPlants" id="TraesCS6D02G109900.1">
    <property type="protein sequence ID" value="TraesCS6D02G109900.1"/>
    <property type="gene ID" value="TraesCS6D02G109900"/>
</dbReference>
<sequence>MSAPIISATMGAMNPLIGKLAALMGDEYKKLTSVRKQASFLKDELSAMKALLEKLELMDELDPLAKNWRDHVREMSYNMENCIDDFMRDLGGVDVKTSFIKKTVERLKTLRKRHRTAERMEELKVLALYKIDDCINSTSRVIHVDPRMSGIYKDARGLVGIDGPKKELVSWLTDTQEKLKVVAIVGFGGLGKTTLAKQVYDEIGGQFTSKAFVSVSQRPDIISLLSGLQLKLGMKGESSQAREVQDTIDLLRQHLAHERYTYSS</sequence>
<evidence type="ECO:0000256" key="3">
    <source>
        <dbReference type="ARBA" id="ARBA00022737"/>
    </source>
</evidence>
<keyword evidence="5" id="KW-0611">Plant defense</keyword>
<dbReference type="OrthoDB" id="673289at2759"/>
<keyword evidence="3" id="KW-0677">Repeat</keyword>
<dbReference type="Pfam" id="PF18052">
    <property type="entry name" value="Rx_N"/>
    <property type="match status" value="1"/>
</dbReference>
<evidence type="ECO:0000259" key="6">
    <source>
        <dbReference type="Pfam" id="PF00931"/>
    </source>
</evidence>
<comment type="similarity">
    <text evidence="1">Belongs to the disease resistance NB-LRR family.</text>
</comment>
<reference evidence="8" key="2">
    <citation type="submission" date="2018-10" db="UniProtKB">
        <authorList>
            <consortium name="EnsemblPlants"/>
        </authorList>
    </citation>
    <scope>IDENTIFICATION</scope>
</reference>
<dbReference type="InterPro" id="IPR041118">
    <property type="entry name" value="Rx_N"/>
</dbReference>
<name>A0A3B6QBS8_WHEAT</name>
<evidence type="ECO:0008006" key="10">
    <source>
        <dbReference type="Google" id="ProtNLM"/>
    </source>
</evidence>
<dbReference type="GO" id="GO:0006952">
    <property type="term" value="P:defense response"/>
    <property type="evidence" value="ECO:0007669"/>
    <property type="project" value="UniProtKB-KW"/>
</dbReference>
<organism evidence="8">
    <name type="scientific">Triticum aestivum</name>
    <name type="common">Wheat</name>
    <dbReference type="NCBI Taxonomy" id="4565"/>
    <lineage>
        <taxon>Eukaryota</taxon>
        <taxon>Viridiplantae</taxon>
        <taxon>Streptophyta</taxon>
        <taxon>Embryophyta</taxon>
        <taxon>Tracheophyta</taxon>
        <taxon>Spermatophyta</taxon>
        <taxon>Magnoliopsida</taxon>
        <taxon>Liliopsida</taxon>
        <taxon>Poales</taxon>
        <taxon>Poaceae</taxon>
        <taxon>BOP clade</taxon>
        <taxon>Pooideae</taxon>
        <taxon>Triticodae</taxon>
        <taxon>Triticeae</taxon>
        <taxon>Triticinae</taxon>
        <taxon>Triticum</taxon>
    </lineage>
</organism>
<dbReference type="Gramene" id="TraesCLE_scaffold_028173_01G000100.1">
    <property type="protein sequence ID" value="TraesCLE_scaffold_028173_01G000100.1"/>
    <property type="gene ID" value="TraesCLE_scaffold_028173_01G000100"/>
</dbReference>
<dbReference type="Gramene" id="TraesCAD_scaffold_055607_01G000100.1">
    <property type="protein sequence ID" value="TraesCAD_scaffold_055607_01G000100.1"/>
    <property type="gene ID" value="TraesCAD_scaffold_055607_01G000100"/>
</dbReference>
<dbReference type="CDD" id="cd14798">
    <property type="entry name" value="RX-CC_like"/>
    <property type="match status" value="1"/>
</dbReference>
<keyword evidence="9" id="KW-1185">Reference proteome</keyword>
<evidence type="ECO:0000256" key="2">
    <source>
        <dbReference type="ARBA" id="ARBA00022614"/>
    </source>
</evidence>
<evidence type="ECO:0000313" key="9">
    <source>
        <dbReference type="Proteomes" id="UP000019116"/>
    </source>
</evidence>
<dbReference type="SUPFAM" id="SSF52540">
    <property type="entry name" value="P-loop containing nucleoside triphosphate hydrolases"/>
    <property type="match status" value="1"/>
</dbReference>